<comment type="subcellular location">
    <subcellularLocation>
        <location evidence="1">Nucleus</location>
    </subcellularLocation>
</comment>
<protein>
    <recommendedName>
        <fullName evidence="12">DNA-directed RNA polymerase II subunit RPB7</fullName>
    </recommendedName>
</protein>
<evidence type="ECO:0000313" key="9">
    <source>
        <dbReference type="EMBL" id="SPQ94845.1"/>
    </source>
</evidence>
<gene>
    <name evidence="8" type="ORF">PBRA_002688</name>
    <name evidence="9" type="ORF">PLBR_LOCUS2060</name>
</gene>
<dbReference type="CDD" id="cd04329">
    <property type="entry name" value="RNAP_II_Rpb7_N"/>
    <property type="match status" value="1"/>
</dbReference>
<keyword evidence="4" id="KW-0804">Transcription</keyword>
<evidence type="ECO:0000256" key="4">
    <source>
        <dbReference type="ARBA" id="ARBA00023163"/>
    </source>
</evidence>
<dbReference type="EMBL" id="OVEO01000003">
    <property type="protein sequence ID" value="SPQ94845.1"/>
    <property type="molecule type" value="Genomic_DNA"/>
</dbReference>
<dbReference type="InterPro" id="IPR012340">
    <property type="entry name" value="NA-bd_OB-fold"/>
</dbReference>
<dbReference type="OMA" id="TMRQPGL"/>
<geneLocation type="mitochondrion" evidence="9"/>
<name>A0A0G4J636_PLABS</name>
<dbReference type="FunFam" id="2.40.50.140:FF:000043">
    <property type="entry name" value="DNA-directed RNA polymerase II subunit RPB7"/>
    <property type="match status" value="1"/>
</dbReference>
<keyword evidence="3" id="KW-0240">DNA-directed RNA polymerase</keyword>
<dbReference type="GO" id="GO:0005665">
    <property type="term" value="C:RNA polymerase II, core complex"/>
    <property type="evidence" value="ECO:0007669"/>
    <property type="project" value="TreeGrafter"/>
</dbReference>
<dbReference type="SUPFAM" id="SSF50249">
    <property type="entry name" value="Nucleic acid-binding proteins"/>
    <property type="match status" value="1"/>
</dbReference>
<keyword evidence="5" id="KW-0539">Nucleus</keyword>
<dbReference type="GO" id="GO:0000932">
    <property type="term" value="C:P-body"/>
    <property type="evidence" value="ECO:0007669"/>
    <property type="project" value="TreeGrafter"/>
</dbReference>
<dbReference type="OrthoDB" id="1162399at2759"/>
<reference evidence="9 11" key="2">
    <citation type="submission" date="2018-03" db="EMBL/GenBank/DDBJ databases">
        <authorList>
            <person name="Fogelqvist J."/>
        </authorList>
    </citation>
    <scope>NUCLEOTIDE SEQUENCE [LARGE SCALE GENOMIC DNA]</scope>
</reference>
<dbReference type="Pfam" id="PF03876">
    <property type="entry name" value="SHS2_Rpb7-N"/>
    <property type="match status" value="1"/>
</dbReference>
<dbReference type="GO" id="GO:0031369">
    <property type="term" value="F:translation initiation factor binding"/>
    <property type="evidence" value="ECO:0007669"/>
    <property type="project" value="TreeGrafter"/>
</dbReference>
<evidence type="ECO:0000313" key="8">
    <source>
        <dbReference type="EMBL" id="CEP02721.1"/>
    </source>
</evidence>
<dbReference type="FunFam" id="3.30.1490.120:FF:000001">
    <property type="entry name" value="DNA-directed RNA polymerase II subunit RPB7"/>
    <property type="match status" value="1"/>
</dbReference>
<dbReference type="GO" id="GO:0060213">
    <property type="term" value="P:positive regulation of nuclear-transcribed mRNA poly(A) tail shortening"/>
    <property type="evidence" value="ECO:0007669"/>
    <property type="project" value="TreeGrafter"/>
</dbReference>
<feature type="domain" description="RNA polymerase Rpb7-like N-terminal" evidence="7">
    <location>
        <begin position="9"/>
        <end position="57"/>
    </location>
</feature>
<dbReference type="Pfam" id="PF00575">
    <property type="entry name" value="S1"/>
    <property type="match status" value="1"/>
</dbReference>
<evidence type="ECO:0000259" key="7">
    <source>
        <dbReference type="Pfam" id="PF03876"/>
    </source>
</evidence>
<evidence type="ECO:0000256" key="5">
    <source>
        <dbReference type="ARBA" id="ARBA00023242"/>
    </source>
</evidence>
<dbReference type="Proteomes" id="UP000039324">
    <property type="component" value="Unassembled WGS sequence"/>
</dbReference>
<dbReference type="AlphaFoldDB" id="A0A0G4J636"/>
<dbReference type="GO" id="GO:0045948">
    <property type="term" value="P:positive regulation of translational initiation"/>
    <property type="evidence" value="ECO:0007669"/>
    <property type="project" value="TreeGrafter"/>
</dbReference>
<dbReference type="GO" id="GO:0006367">
    <property type="term" value="P:transcription initiation at RNA polymerase II promoter"/>
    <property type="evidence" value="ECO:0007669"/>
    <property type="project" value="TreeGrafter"/>
</dbReference>
<dbReference type="STRING" id="37360.A0A0G4J636"/>
<dbReference type="SUPFAM" id="SSF88798">
    <property type="entry name" value="N-terminal, heterodimerisation domain of RBP7 (RpoE)"/>
    <property type="match status" value="1"/>
</dbReference>
<accession>A0A0G4J636</accession>
<organism evidence="8 10">
    <name type="scientific">Plasmodiophora brassicae</name>
    <name type="common">Clubroot disease agent</name>
    <dbReference type="NCBI Taxonomy" id="37360"/>
    <lineage>
        <taxon>Eukaryota</taxon>
        <taxon>Sar</taxon>
        <taxon>Rhizaria</taxon>
        <taxon>Endomyxa</taxon>
        <taxon>Phytomyxea</taxon>
        <taxon>Plasmodiophorida</taxon>
        <taxon>Plasmodiophoridae</taxon>
        <taxon>Plasmodiophora</taxon>
    </lineage>
</organism>
<dbReference type="GO" id="GO:0003697">
    <property type="term" value="F:single-stranded DNA binding"/>
    <property type="evidence" value="ECO:0007669"/>
    <property type="project" value="TreeGrafter"/>
</dbReference>
<evidence type="ECO:0000256" key="3">
    <source>
        <dbReference type="ARBA" id="ARBA00022478"/>
    </source>
</evidence>
<dbReference type="InterPro" id="IPR003029">
    <property type="entry name" value="S1_domain"/>
</dbReference>
<sequence length="173" mass="19201">MFFLMDRDDDLALPPKHFGRDLKDKILAELRRKVEGQCSGKYGYTILVTHLKSYGKGCLDVDTGWAHFPVKYLALVFRPFRNEVLPAEVFAVNPSGIFARAGPVEIFVSHLCMPSDMQFDSGSEVAAFYSADQQLKIVKGSLVIVKIVGIRPAANEFSVVGTINEDYLGPVED</sequence>
<evidence type="ECO:0000256" key="1">
    <source>
        <dbReference type="ARBA" id="ARBA00004123"/>
    </source>
</evidence>
<keyword evidence="10" id="KW-1185">Reference proteome</keyword>
<keyword evidence="9" id="KW-0496">Mitochondrion</keyword>
<proteinExistence type="inferred from homology"/>
<reference evidence="8 10" key="1">
    <citation type="submission" date="2015-02" db="EMBL/GenBank/DDBJ databases">
        <authorList>
            <person name="Chooi Y.-H."/>
        </authorList>
    </citation>
    <scope>NUCLEOTIDE SEQUENCE [LARGE SCALE GENOMIC DNA]</scope>
    <source>
        <strain evidence="8">E3</strain>
    </source>
</reference>
<evidence type="ECO:0000259" key="6">
    <source>
        <dbReference type="Pfam" id="PF00575"/>
    </source>
</evidence>
<dbReference type="GO" id="GO:0003727">
    <property type="term" value="F:single-stranded RNA binding"/>
    <property type="evidence" value="ECO:0007669"/>
    <property type="project" value="TreeGrafter"/>
</dbReference>
<dbReference type="Proteomes" id="UP000290189">
    <property type="component" value="Unassembled WGS sequence"/>
</dbReference>
<dbReference type="Gene3D" id="2.40.50.140">
    <property type="entry name" value="Nucleic acid-binding proteins"/>
    <property type="match status" value="1"/>
</dbReference>
<evidence type="ECO:0000313" key="11">
    <source>
        <dbReference type="Proteomes" id="UP000290189"/>
    </source>
</evidence>
<dbReference type="PANTHER" id="PTHR12709:SF4">
    <property type="entry name" value="DNA-DIRECTED RNA POLYMERASE II SUBUNIT RPB7"/>
    <property type="match status" value="1"/>
</dbReference>
<dbReference type="InterPro" id="IPR005576">
    <property type="entry name" value="Rpb7-like_N"/>
</dbReference>
<dbReference type="InterPro" id="IPR045113">
    <property type="entry name" value="Rpb7-like"/>
</dbReference>
<feature type="domain" description="S1 motif" evidence="6">
    <location>
        <begin position="79"/>
        <end position="155"/>
    </location>
</feature>
<evidence type="ECO:0000256" key="2">
    <source>
        <dbReference type="ARBA" id="ARBA00009307"/>
    </source>
</evidence>
<comment type="similarity">
    <text evidence="2">Belongs to the eukaryotic RPB7/RPC8 RNA polymerase subunit family.</text>
</comment>
<dbReference type="InterPro" id="IPR036898">
    <property type="entry name" value="RNA_pol_Rpb7-like_N_sf"/>
</dbReference>
<dbReference type="EMBL" id="CDSF01000133">
    <property type="protein sequence ID" value="CEP02721.1"/>
    <property type="molecule type" value="Genomic_DNA"/>
</dbReference>
<evidence type="ECO:0008006" key="12">
    <source>
        <dbReference type="Google" id="ProtNLM"/>
    </source>
</evidence>
<dbReference type="PANTHER" id="PTHR12709">
    <property type="entry name" value="DNA-DIRECTED RNA POLYMERASE II, III"/>
    <property type="match status" value="1"/>
</dbReference>
<dbReference type="Gene3D" id="3.30.1490.120">
    <property type="entry name" value="RNA polymerase Rpb7-like, N-terminal domain"/>
    <property type="match status" value="1"/>
</dbReference>
<evidence type="ECO:0000313" key="10">
    <source>
        <dbReference type="Proteomes" id="UP000039324"/>
    </source>
</evidence>